<proteinExistence type="predicted"/>
<dbReference type="AlphaFoldDB" id="A0A507B526"/>
<comment type="caution">
    <text evidence="3">The sequence shown here is derived from an EMBL/GenBank/DDBJ whole genome shotgun (WGS) entry which is preliminary data.</text>
</comment>
<dbReference type="InParanoid" id="A0A507B526"/>
<dbReference type="OrthoDB" id="74764at2759"/>
<sequence length="338" mass="37066">MKTNSLALAVVSSLIGPCKAALRFGCSSLSVQRLDPVVQPGMMPSSHVHQIVGGNAFNATMNSAVELPAKLATCTTCFFAEDFSNYWTAVMYFKHRNGTYHRVPQYANAMLEGSTQGMTIYYTQQDFNSNGNQKITAFKPGFRMTVGSPTATNTATGLRYVCLQNSLTRFPELPEWPKQPCRGGIMTVHHFPACWDGKNLDSPDHQSHMYATTRDAFAPAGPCPASHPVRMPQVAYETLWNTTMFNDKSMWPEDGSQPFVWSFGGSATGAGTHADYLFGWKDDTLQRAMDSSCMFDACGQSVLKTQTPAQMNACKLKSTVNENVDGWLTALPGQGMPM</sequence>
<dbReference type="Proteomes" id="UP000319257">
    <property type="component" value="Unassembled WGS sequence"/>
</dbReference>
<organism evidence="3 4">
    <name type="scientific">Thyridium curvatum</name>
    <dbReference type="NCBI Taxonomy" id="1093900"/>
    <lineage>
        <taxon>Eukaryota</taxon>
        <taxon>Fungi</taxon>
        <taxon>Dikarya</taxon>
        <taxon>Ascomycota</taxon>
        <taxon>Pezizomycotina</taxon>
        <taxon>Sordariomycetes</taxon>
        <taxon>Sordariomycetidae</taxon>
        <taxon>Thyridiales</taxon>
        <taxon>Thyridiaceae</taxon>
        <taxon>Thyridium</taxon>
    </lineage>
</organism>
<name>A0A507B526_9PEZI</name>
<feature type="chain" id="PRO_5021270847" description="DUF1996 domain-containing protein" evidence="1">
    <location>
        <begin position="21"/>
        <end position="338"/>
    </location>
</feature>
<dbReference type="PANTHER" id="PTHR43662">
    <property type="match status" value="1"/>
</dbReference>
<keyword evidence="1" id="KW-0732">Signal</keyword>
<feature type="signal peptide" evidence="1">
    <location>
        <begin position="1"/>
        <end position="20"/>
    </location>
</feature>
<reference evidence="3 4" key="1">
    <citation type="submission" date="2019-06" db="EMBL/GenBank/DDBJ databases">
        <title>Draft genome sequence of the filamentous fungus Phialemoniopsis curvata isolated from diesel fuel.</title>
        <authorList>
            <person name="Varaljay V.A."/>
            <person name="Lyon W.J."/>
            <person name="Crouch A.L."/>
            <person name="Drake C.E."/>
            <person name="Hollomon J.M."/>
            <person name="Nadeau L.J."/>
            <person name="Nunn H.S."/>
            <person name="Stevenson B.S."/>
            <person name="Bojanowski C.L."/>
            <person name="Crookes-Goodson W.J."/>
        </authorList>
    </citation>
    <scope>NUCLEOTIDE SEQUENCE [LARGE SCALE GENOMIC DNA]</scope>
    <source>
        <strain evidence="3 4">D216</strain>
    </source>
</reference>
<dbReference type="Pfam" id="PF09362">
    <property type="entry name" value="DUF1996"/>
    <property type="match status" value="1"/>
</dbReference>
<dbReference type="GeneID" id="41975126"/>
<accession>A0A507B526</accession>
<dbReference type="InterPro" id="IPR018535">
    <property type="entry name" value="DUF1996"/>
</dbReference>
<evidence type="ECO:0000313" key="4">
    <source>
        <dbReference type="Proteomes" id="UP000319257"/>
    </source>
</evidence>
<feature type="domain" description="DUF1996" evidence="2">
    <location>
        <begin position="35"/>
        <end position="280"/>
    </location>
</feature>
<dbReference type="EMBL" id="SKBQ01000047">
    <property type="protein sequence ID" value="TPX11700.1"/>
    <property type="molecule type" value="Genomic_DNA"/>
</dbReference>
<evidence type="ECO:0000256" key="1">
    <source>
        <dbReference type="SAM" id="SignalP"/>
    </source>
</evidence>
<protein>
    <recommendedName>
        <fullName evidence="2">DUF1996 domain-containing protein</fullName>
    </recommendedName>
</protein>
<keyword evidence="4" id="KW-1185">Reference proteome</keyword>
<evidence type="ECO:0000259" key="2">
    <source>
        <dbReference type="Pfam" id="PF09362"/>
    </source>
</evidence>
<dbReference type="RefSeq" id="XP_030993411.1">
    <property type="nucleotide sequence ID" value="XM_031142449.1"/>
</dbReference>
<gene>
    <name evidence="3" type="ORF">E0L32_007679</name>
</gene>
<evidence type="ECO:0000313" key="3">
    <source>
        <dbReference type="EMBL" id="TPX11700.1"/>
    </source>
</evidence>
<dbReference type="PANTHER" id="PTHR43662:SF5">
    <property type="entry name" value="DUF1996 DOMAIN-CONTAINING PROTEIN"/>
    <property type="match status" value="1"/>
</dbReference>